<dbReference type="EMBL" id="CP021748">
    <property type="protein sequence ID" value="ARX87464.1"/>
    <property type="molecule type" value="Genomic_DNA"/>
</dbReference>
<accession>A0A1Z1WLZ4</accession>
<organism evidence="1 2">
    <name type="scientific">Streptomyces alboflavus</name>
    <dbReference type="NCBI Taxonomy" id="67267"/>
    <lineage>
        <taxon>Bacteria</taxon>
        <taxon>Bacillati</taxon>
        <taxon>Actinomycetota</taxon>
        <taxon>Actinomycetes</taxon>
        <taxon>Kitasatosporales</taxon>
        <taxon>Streptomycetaceae</taxon>
        <taxon>Streptomyces</taxon>
    </lineage>
</organism>
<dbReference type="AlphaFoldDB" id="A0A1Z1WLZ4"/>
<sequence>MANGLCLAVVSPDLRAAVAHTIAATAVEPTPSVERHGPVRTDARRR</sequence>
<name>A0A1Z1WLZ4_9ACTN</name>
<reference evidence="1 2" key="1">
    <citation type="submission" date="2017-05" db="EMBL/GenBank/DDBJ databases">
        <title>Streptomyces alboflavus Genome sequencing and assembly.</title>
        <authorList>
            <person name="Wang Y."/>
            <person name="Du B."/>
            <person name="Ding Y."/>
            <person name="Liu H."/>
            <person name="Hou Q."/>
            <person name="Liu K."/>
            <person name="Wang C."/>
            <person name="Yao L."/>
        </authorList>
    </citation>
    <scope>NUCLEOTIDE SEQUENCE [LARGE SCALE GENOMIC DNA]</scope>
    <source>
        <strain evidence="1 2">MDJK44</strain>
    </source>
</reference>
<proteinExistence type="predicted"/>
<keyword evidence="2" id="KW-1185">Reference proteome</keyword>
<dbReference type="Proteomes" id="UP000195880">
    <property type="component" value="Chromosome"/>
</dbReference>
<dbReference type="KEGG" id="salf:SMD44_06945"/>
<gene>
    <name evidence="1" type="ORF">SMD44_06945</name>
</gene>
<evidence type="ECO:0000313" key="2">
    <source>
        <dbReference type="Proteomes" id="UP000195880"/>
    </source>
</evidence>
<evidence type="ECO:0000313" key="1">
    <source>
        <dbReference type="EMBL" id="ARX87464.1"/>
    </source>
</evidence>
<protein>
    <submittedName>
        <fullName evidence="1">Uncharacterized protein</fullName>
    </submittedName>
</protein>